<proteinExistence type="predicted"/>
<protein>
    <submittedName>
        <fullName evidence="1">Uncharacterized protein</fullName>
    </submittedName>
</protein>
<reference evidence="1 2" key="1">
    <citation type="journal article" date="2020" name="Genes (Basel)">
        <title>Genomic Comparison of Insect Gut Symbionts from Divergent Burkholderia Subclades.</title>
        <authorList>
            <person name="Takeshita K."/>
            <person name="Kikuchi Y."/>
        </authorList>
    </citation>
    <scope>NUCLEOTIDE SEQUENCE [LARGE SCALE GENOMIC DNA]</scope>
    <source>
        <strain evidence="1 2">PGU16</strain>
        <plasmid evidence="1 2">PPGU16_p1</plasmid>
    </source>
</reference>
<name>A0A7I8BWA4_9BURK</name>
<keyword evidence="2" id="KW-1185">Reference proteome</keyword>
<geneLocation type="plasmid" evidence="1 2">
    <name>PPGU16_p1</name>
</geneLocation>
<accession>A0A7I8BWA4</accession>
<dbReference type="EMBL" id="AP023176">
    <property type="protein sequence ID" value="BCF93004.1"/>
    <property type="molecule type" value="Genomic_DNA"/>
</dbReference>
<gene>
    <name evidence="1" type="ORF">PPGU16_60710</name>
</gene>
<keyword evidence="1" id="KW-0614">Plasmid</keyword>
<evidence type="ECO:0000313" key="1">
    <source>
        <dbReference type="EMBL" id="BCF93004.1"/>
    </source>
</evidence>
<dbReference type="KEGG" id="plad:PPGU16_60710"/>
<organism evidence="1 2">
    <name type="scientific">Paraburkholderia largidicola</name>
    <dbReference type="NCBI Taxonomy" id="3014751"/>
    <lineage>
        <taxon>Bacteria</taxon>
        <taxon>Pseudomonadati</taxon>
        <taxon>Pseudomonadota</taxon>
        <taxon>Betaproteobacteria</taxon>
        <taxon>Burkholderiales</taxon>
        <taxon>Burkholderiaceae</taxon>
        <taxon>Paraburkholderia</taxon>
    </lineage>
</organism>
<dbReference type="Proteomes" id="UP000510888">
    <property type="component" value="Plasmid PPGU16_p1"/>
</dbReference>
<dbReference type="AlphaFoldDB" id="A0A7I8BWA4"/>
<sequence length="79" mass="8698">MTPLKLSFVSLLTGICTTELLAYALIVQRSGCDSTHESEAMDDAANFQAWHAIALILFLARDFKQAQLAIHNSGYLIDI</sequence>
<evidence type="ECO:0000313" key="2">
    <source>
        <dbReference type="Proteomes" id="UP000510888"/>
    </source>
</evidence>